<dbReference type="InterPro" id="IPR001932">
    <property type="entry name" value="PPM-type_phosphatase-like_dom"/>
</dbReference>
<dbReference type="InterPro" id="IPR052016">
    <property type="entry name" value="Bact_Sigma-Reg"/>
</dbReference>
<reference evidence="4 5" key="1">
    <citation type="journal article" date="2019" name="Int. J. Syst. Evol. Microbiol.">
        <title>The Global Catalogue of Microorganisms (GCM) 10K type strain sequencing project: providing services to taxonomists for standard genome sequencing and annotation.</title>
        <authorList>
            <consortium name="The Broad Institute Genomics Platform"/>
            <consortium name="The Broad Institute Genome Sequencing Center for Infectious Disease"/>
            <person name="Wu L."/>
            <person name="Ma J."/>
        </authorList>
    </citation>
    <scope>NUCLEOTIDE SEQUENCE [LARGE SCALE GENOMIC DNA]</scope>
    <source>
        <strain evidence="4 5">JCM 16013</strain>
    </source>
</reference>
<dbReference type="PANTHER" id="PTHR43156:SF2">
    <property type="entry name" value="STAGE II SPORULATION PROTEIN E"/>
    <property type="match status" value="1"/>
</dbReference>
<dbReference type="Proteomes" id="UP001499854">
    <property type="component" value="Unassembled WGS sequence"/>
</dbReference>
<dbReference type="InterPro" id="IPR036457">
    <property type="entry name" value="PPM-type-like_dom_sf"/>
</dbReference>
<comment type="caution">
    <text evidence="4">The sequence shown here is derived from an EMBL/GenBank/DDBJ whole genome shotgun (WGS) entry which is preliminary data.</text>
</comment>
<sequence length="260" mass="28215">MRGLEPRPPVPGPGRPRAAKDDDARIVERLQRSLLPSILEVKGLVTAAEYVPAARHHNVGGDWYDVFEPVPGTVAWVIGDVAGHGFGEAVVMAQLRNALRAYALHTSDPAEILHRLDRFVSAYLPNDTTATACVLVLDRSSGTVQYSVAGHPPPLLLTERGGVLLADWLDQAKGLPLGVRETDPRPVCDFALRPGDTLVLYTDGLIEKPGDDIEDGMERLRMAAQLMCAETPETVCRQLMRLPGDAYAGDDRALLVSRIS</sequence>
<evidence type="ECO:0000256" key="2">
    <source>
        <dbReference type="SAM" id="MobiDB-lite"/>
    </source>
</evidence>
<name>A0ABN2SZ20_9ACTN</name>
<accession>A0ABN2SZ20</accession>
<dbReference type="PANTHER" id="PTHR43156">
    <property type="entry name" value="STAGE II SPORULATION PROTEIN E-RELATED"/>
    <property type="match status" value="1"/>
</dbReference>
<dbReference type="SUPFAM" id="SSF81606">
    <property type="entry name" value="PP2C-like"/>
    <property type="match status" value="1"/>
</dbReference>
<evidence type="ECO:0000259" key="3">
    <source>
        <dbReference type="SMART" id="SM00331"/>
    </source>
</evidence>
<feature type="compositionally biased region" description="Pro residues" evidence="2">
    <location>
        <begin position="1"/>
        <end position="14"/>
    </location>
</feature>
<evidence type="ECO:0000313" key="5">
    <source>
        <dbReference type="Proteomes" id="UP001499854"/>
    </source>
</evidence>
<feature type="region of interest" description="Disordered" evidence="2">
    <location>
        <begin position="1"/>
        <end position="21"/>
    </location>
</feature>
<feature type="domain" description="PPM-type phosphatase" evidence="3">
    <location>
        <begin position="44"/>
        <end position="259"/>
    </location>
</feature>
<evidence type="ECO:0000256" key="1">
    <source>
        <dbReference type="ARBA" id="ARBA00022801"/>
    </source>
</evidence>
<dbReference type="Pfam" id="PF07228">
    <property type="entry name" value="SpoIIE"/>
    <property type="match status" value="1"/>
</dbReference>
<dbReference type="EMBL" id="BAAAQM010000052">
    <property type="protein sequence ID" value="GAA1994850.1"/>
    <property type="molecule type" value="Genomic_DNA"/>
</dbReference>
<protein>
    <recommendedName>
        <fullName evidence="3">PPM-type phosphatase domain-containing protein</fullName>
    </recommendedName>
</protein>
<dbReference type="Gene3D" id="3.60.40.10">
    <property type="entry name" value="PPM-type phosphatase domain"/>
    <property type="match status" value="1"/>
</dbReference>
<evidence type="ECO:0000313" key="4">
    <source>
        <dbReference type="EMBL" id="GAA1994850.1"/>
    </source>
</evidence>
<dbReference type="SMART" id="SM00331">
    <property type="entry name" value="PP2C_SIG"/>
    <property type="match status" value="1"/>
</dbReference>
<keyword evidence="5" id="KW-1185">Reference proteome</keyword>
<organism evidence="4 5">
    <name type="scientific">Catenulispora subtropica</name>
    <dbReference type="NCBI Taxonomy" id="450798"/>
    <lineage>
        <taxon>Bacteria</taxon>
        <taxon>Bacillati</taxon>
        <taxon>Actinomycetota</taxon>
        <taxon>Actinomycetes</taxon>
        <taxon>Catenulisporales</taxon>
        <taxon>Catenulisporaceae</taxon>
        <taxon>Catenulispora</taxon>
    </lineage>
</organism>
<proteinExistence type="predicted"/>
<gene>
    <name evidence="4" type="ORF">GCM10009838_69160</name>
</gene>
<keyword evidence="1" id="KW-0378">Hydrolase</keyword>
<dbReference type="RefSeq" id="WP_344661379.1">
    <property type="nucleotide sequence ID" value="NZ_BAAAQM010000052.1"/>
</dbReference>